<dbReference type="Gene3D" id="1.20.120.1240">
    <property type="entry name" value="Dynamin, middle domain"/>
    <property type="match status" value="1"/>
</dbReference>
<dbReference type="InterPro" id="IPR022812">
    <property type="entry name" value="Dynamin"/>
</dbReference>
<dbReference type="PANTHER" id="PTHR11566">
    <property type="entry name" value="DYNAMIN"/>
    <property type="match status" value="1"/>
</dbReference>
<dbReference type="OrthoDB" id="5061070at2759"/>
<evidence type="ECO:0000313" key="2">
    <source>
        <dbReference type="EMBL" id="TFY83071.1"/>
    </source>
</evidence>
<dbReference type="GO" id="GO:0005737">
    <property type="term" value="C:cytoplasm"/>
    <property type="evidence" value="ECO:0007669"/>
    <property type="project" value="TreeGrafter"/>
</dbReference>
<accession>A0A4Z0A9U0</accession>
<dbReference type="GO" id="GO:0005525">
    <property type="term" value="F:GTP binding"/>
    <property type="evidence" value="ECO:0007669"/>
    <property type="project" value="InterPro"/>
</dbReference>
<dbReference type="PANTHER" id="PTHR11566:SF21">
    <property type="entry name" value="DYNAMIN RELATED PROTEIN 1, ISOFORM A"/>
    <property type="match status" value="1"/>
</dbReference>
<evidence type="ECO:0000313" key="3">
    <source>
        <dbReference type="Proteomes" id="UP000298061"/>
    </source>
</evidence>
<dbReference type="InterPro" id="IPR020850">
    <property type="entry name" value="GED_dom"/>
</dbReference>
<dbReference type="GO" id="GO:0003924">
    <property type="term" value="F:GTPase activity"/>
    <property type="evidence" value="ECO:0007669"/>
    <property type="project" value="InterPro"/>
</dbReference>
<dbReference type="GO" id="GO:0008017">
    <property type="term" value="F:microtubule binding"/>
    <property type="evidence" value="ECO:0007669"/>
    <property type="project" value="TreeGrafter"/>
</dbReference>
<dbReference type="EMBL" id="SFCI01000055">
    <property type="protein sequence ID" value="TFY83071.1"/>
    <property type="molecule type" value="Genomic_DNA"/>
</dbReference>
<dbReference type="AlphaFoldDB" id="A0A4Z0A9U0"/>
<dbReference type="Proteomes" id="UP000298061">
    <property type="component" value="Unassembled WGS sequence"/>
</dbReference>
<dbReference type="InterPro" id="IPR000375">
    <property type="entry name" value="Dynamin_stalk"/>
</dbReference>
<dbReference type="PROSITE" id="PS51388">
    <property type="entry name" value="GED"/>
    <property type="match status" value="1"/>
</dbReference>
<comment type="caution">
    <text evidence="2">The sequence shown here is derived from an EMBL/GenBank/DDBJ whole genome shotgun (WGS) entry which is preliminary data.</text>
</comment>
<gene>
    <name evidence="2" type="ORF">EWM64_g941</name>
</gene>
<keyword evidence="3" id="KW-1185">Reference proteome</keyword>
<dbReference type="InterPro" id="IPR003130">
    <property type="entry name" value="GED"/>
</dbReference>
<dbReference type="Pfam" id="PF02212">
    <property type="entry name" value="GED"/>
    <property type="match status" value="1"/>
</dbReference>
<protein>
    <recommendedName>
        <fullName evidence="1">GED domain-containing protein</fullName>
    </recommendedName>
</protein>
<dbReference type="STRING" id="135208.A0A4Z0A9U0"/>
<feature type="domain" description="GED" evidence="1">
    <location>
        <begin position="175"/>
        <end position="268"/>
    </location>
</feature>
<reference evidence="2 3" key="1">
    <citation type="submission" date="2019-02" db="EMBL/GenBank/DDBJ databases">
        <title>Genome sequencing of the rare red list fungi Hericium alpestre (H. flagellum).</title>
        <authorList>
            <person name="Buettner E."/>
            <person name="Kellner H."/>
        </authorList>
    </citation>
    <scope>NUCLEOTIDE SEQUENCE [LARGE SCALE GENOMIC DNA]</scope>
    <source>
        <strain evidence="2 3">DSM 108284</strain>
    </source>
</reference>
<evidence type="ECO:0000259" key="1">
    <source>
        <dbReference type="PROSITE" id="PS51388"/>
    </source>
</evidence>
<name>A0A4Z0A9U0_9AGAM</name>
<sequence length="268" mass="30692">MRAHVENSMTRELPNNVPFSAKVSLIKEFQYRWPEAAKACFSAVHDNLMRQLLACVHSDFGRWESLHGQIRNFMTDLVKKHADACQTIIKTMLESEHTPFTQNEHYLHTCEEKWLSIQGCSCCCVQASIIPEAESASFSIQEQNELLAHLMQFGHQVQSLADLAKLSPPDEFETEMMVMAQVRSYFQVAYKRVIDTIPSMIDLVFLKGVQNDIQNFLLEKIQIGGKDGRDLCARYLAEDPDVVARRDEIMARQETLEKVKAELYSFGI</sequence>
<dbReference type="GO" id="GO:0005874">
    <property type="term" value="C:microtubule"/>
    <property type="evidence" value="ECO:0007669"/>
    <property type="project" value="TreeGrafter"/>
</dbReference>
<proteinExistence type="predicted"/>
<dbReference type="GO" id="GO:0016020">
    <property type="term" value="C:membrane"/>
    <property type="evidence" value="ECO:0007669"/>
    <property type="project" value="TreeGrafter"/>
</dbReference>
<dbReference type="Pfam" id="PF01031">
    <property type="entry name" value="Dynamin_M"/>
    <property type="match status" value="1"/>
</dbReference>
<organism evidence="2 3">
    <name type="scientific">Hericium alpestre</name>
    <dbReference type="NCBI Taxonomy" id="135208"/>
    <lineage>
        <taxon>Eukaryota</taxon>
        <taxon>Fungi</taxon>
        <taxon>Dikarya</taxon>
        <taxon>Basidiomycota</taxon>
        <taxon>Agaricomycotina</taxon>
        <taxon>Agaricomycetes</taxon>
        <taxon>Russulales</taxon>
        <taxon>Hericiaceae</taxon>
        <taxon>Hericium</taxon>
    </lineage>
</organism>